<keyword evidence="8 10" id="KW-0449">Lipoprotein</keyword>
<dbReference type="InterPro" id="IPR010131">
    <property type="entry name" value="MdtP/NodT-like"/>
</dbReference>
<dbReference type="AlphaFoldDB" id="A0A7G8Q4T5"/>
<evidence type="ECO:0000256" key="2">
    <source>
        <dbReference type="ARBA" id="ARBA00007613"/>
    </source>
</evidence>
<dbReference type="Pfam" id="PF02321">
    <property type="entry name" value="OEP"/>
    <property type="match status" value="2"/>
</dbReference>
<dbReference type="SUPFAM" id="SSF56954">
    <property type="entry name" value="Outer membrane efflux proteins (OEP)"/>
    <property type="match status" value="1"/>
</dbReference>
<keyword evidence="7 10" id="KW-0564">Palmitate</keyword>
<keyword evidence="3 10" id="KW-1134">Transmembrane beta strand</keyword>
<dbReference type="GO" id="GO:0015562">
    <property type="term" value="F:efflux transmembrane transporter activity"/>
    <property type="evidence" value="ECO:0007669"/>
    <property type="project" value="InterPro"/>
</dbReference>
<dbReference type="EMBL" id="CP060412">
    <property type="protein sequence ID" value="QNK01793.1"/>
    <property type="molecule type" value="Genomic_DNA"/>
</dbReference>
<dbReference type="Gene3D" id="2.20.200.10">
    <property type="entry name" value="Outer membrane efflux proteins (OEP)"/>
    <property type="match status" value="1"/>
</dbReference>
<keyword evidence="12" id="KW-1185">Reference proteome</keyword>
<dbReference type="Gene3D" id="1.20.1600.10">
    <property type="entry name" value="Outer membrane efflux proteins (OEP)"/>
    <property type="match status" value="1"/>
</dbReference>
<dbReference type="NCBIfam" id="TIGR01845">
    <property type="entry name" value="outer_NodT"/>
    <property type="match status" value="1"/>
</dbReference>
<evidence type="ECO:0000256" key="10">
    <source>
        <dbReference type="RuleBase" id="RU362097"/>
    </source>
</evidence>
<dbReference type="PROSITE" id="PS51257">
    <property type="entry name" value="PROKAR_LIPOPROTEIN"/>
    <property type="match status" value="1"/>
</dbReference>
<feature type="signal peptide" evidence="10">
    <location>
        <begin position="1"/>
        <end position="21"/>
    </location>
</feature>
<evidence type="ECO:0000313" key="12">
    <source>
        <dbReference type="Proteomes" id="UP000515873"/>
    </source>
</evidence>
<keyword evidence="6 10" id="KW-0472">Membrane</keyword>
<evidence type="ECO:0000313" key="11">
    <source>
        <dbReference type="EMBL" id="QNK01793.1"/>
    </source>
</evidence>
<evidence type="ECO:0000256" key="4">
    <source>
        <dbReference type="ARBA" id="ARBA00022692"/>
    </source>
</evidence>
<evidence type="ECO:0000256" key="7">
    <source>
        <dbReference type="ARBA" id="ARBA00023139"/>
    </source>
</evidence>
<name>A0A7G8Q4T5_9GAMM</name>
<evidence type="ECO:0000256" key="6">
    <source>
        <dbReference type="ARBA" id="ARBA00023136"/>
    </source>
</evidence>
<dbReference type="NCBIfam" id="NF007390">
    <property type="entry name" value="PRK09915.1"/>
    <property type="match status" value="1"/>
</dbReference>
<dbReference type="RefSeq" id="WP_187057252.1">
    <property type="nucleotide sequence ID" value="NZ_CP060412.1"/>
</dbReference>
<comment type="similarity">
    <text evidence="2 10">Belongs to the outer membrane factor (OMF) (TC 1.B.17) family.</text>
</comment>
<organism evidence="11 12">
    <name type="scientific">Dyella telluris</name>
    <dbReference type="NCBI Taxonomy" id="2763498"/>
    <lineage>
        <taxon>Bacteria</taxon>
        <taxon>Pseudomonadati</taxon>
        <taxon>Pseudomonadota</taxon>
        <taxon>Gammaproteobacteria</taxon>
        <taxon>Lysobacterales</taxon>
        <taxon>Rhodanobacteraceae</taxon>
        <taxon>Dyella</taxon>
    </lineage>
</organism>
<keyword evidence="5 10" id="KW-0732">Signal</keyword>
<accession>A0A7G8Q4T5</accession>
<evidence type="ECO:0000256" key="9">
    <source>
        <dbReference type="ARBA" id="ARBA00037313"/>
    </source>
</evidence>
<dbReference type="Proteomes" id="UP000515873">
    <property type="component" value="Chromosome"/>
</dbReference>
<protein>
    <submittedName>
        <fullName evidence="11">MdtP family multidrug efflux transporter outer membrane subunit</fullName>
    </submittedName>
</protein>
<comment type="subcellular location">
    <subcellularLocation>
        <location evidence="10">Cell outer membrane</location>
        <topology evidence="10">Lipid-anchor</topology>
    </subcellularLocation>
    <subcellularLocation>
        <location evidence="1">Membrane</location>
    </subcellularLocation>
</comment>
<evidence type="ECO:0000256" key="5">
    <source>
        <dbReference type="ARBA" id="ARBA00022729"/>
    </source>
</evidence>
<dbReference type="KEGG" id="dtl:H8F01_01035"/>
<dbReference type="GO" id="GO:0009279">
    <property type="term" value="C:cell outer membrane"/>
    <property type="evidence" value="ECO:0007669"/>
    <property type="project" value="UniProtKB-SubCell"/>
</dbReference>
<gene>
    <name evidence="11" type="ORF">H8F01_01035</name>
</gene>
<proteinExistence type="inferred from homology"/>
<reference evidence="11 12" key="1">
    <citation type="submission" date="2020-08" db="EMBL/GenBank/DDBJ databases">
        <title>Dyella sp. G9 isolated from forest soil.</title>
        <authorList>
            <person name="Fu J."/>
            <person name="Qiu L."/>
        </authorList>
    </citation>
    <scope>NUCLEOTIDE SEQUENCE [LARGE SCALE GENOMIC DNA]</scope>
    <source>
        <strain evidence="11 12">G9</strain>
    </source>
</reference>
<comment type="function">
    <text evidence="9">Could be involved in resistance to puromycin, acriflavine and tetraphenylarsonium chloride.</text>
</comment>
<evidence type="ECO:0000256" key="3">
    <source>
        <dbReference type="ARBA" id="ARBA00022452"/>
    </source>
</evidence>
<dbReference type="PANTHER" id="PTHR30203:SF20">
    <property type="entry name" value="MULTIDRUG RESISTANCE OUTER MEMBRANE PROTEIN MDTP-RELATED"/>
    <property type="match status" value="1"/>
</dbReference>
<evidence type="ECO:0000256" key="1">
    <source>
        <dbReference type="ARBA" id="ARBA00004370"/>
    </source>
</evidence>
<dbReference type="InterPro" id="IPR003423">
    <property type="entry name" value="OMP_efflux"/>
</dbReference>
<keyword evidence="4 10" id="KW-0812">Transmembrane</keyword>
<evidence type="ECO:0000256" key="8">
    <source>
        <dbReference type="ARBA" id="ARBA00023288"/>
    </source>
</evidence>
<feature type="chain" id="PRO_5029036127" evidence="10">
    <location>
        <begin position="22"/>
        <end position="501"/>
    </location>
</feature>
<sequence>MTIEKSTFCLTALFSVLVAVAGCARVRSDNLPPAGSPGIARIQLASDIHLAGDGWPDARWWTRYNDPQLNALVDRALAGSPTMAAARLRIAQARSQTELLNAGANLQVSAFAMLDRQRASANGFLGPYGTSAPALGMTGPWYTEGTVGLFGSLSPDIWGTRRSAVRAAIGAENARVAELADVELGLSTSVAQLYCALQASYQLLDLLQQARDVLAYAVQAHQGKAARGLEAKVPLQGARGQLLAVDRQIASTRGQIRETRENLRALLGAGPDDFPDITAVAIPGASVGLPGELSYELLARRPDLQAMHWYVQASMDQVAAARAAFYPSFDIKMLYALDAIHLDNLFKHASQQINLIPGLYLPVFDGGRLNANLHNAQTTSQLLIEQYNQAVLDAVRDVAVSASRLQALEDERKLQLDKVEAARFAQHSVDAMHDRGLGSRVAAMEARLPVISEQTALLFIDGQRLNQQIALTRALGGGYRAEAPVQADVGGGAAEAGSRSP</sequence>
<dbReference type="PANTHER" id="PTHR30203">
    <property type="entry name" value="OUTER MEMBRANE CATION EFFLUX PROTEIN"/>
    <property type="match status" value="1"/>
</dbReference>